<comment type="caution">
    <text evidence="1">The sequence shown here is derived from an EMBL/GenBank/DDBJ whole genome shotgun (WGS) entry which is preliminary data.</text>
</comment>
<gene>
    <name evidence="1" type="ORF">NE630_11495</name>
</gene>
<organism evidence="1 2">
    <name type="scientific">Cloacibacillus evryensis</name>
    <dbReference type="NCBI Taxonomy" id="508460"/>
    <lineage>
        <taxon>Bacteria</taxon>
        <taxon>Thermotogati</taxon>
        <taxon>Synergistota</taxon>
        <taxon>Synergistia</taxon>
        <taxon>Synergistales</taxon>
        <taxon>Synergistaceae</taxon>
        <taxon>Cloacibacillus</taxon>
    </lineage>
</organism>
<dbReference type="InterPro" id="IPR027417">
    <property type="entry name" value="P-loop_NTPase"/>
</dbReference>
<evidence type="ECO:0008006" key="3">
    <source>
        <dbReference type="Google" id="ProtNLM"/>
    </source>
</evidence>
<dbReference type="Proteomes" id="UP001205919">
    <property type="component" value="Unassembled WGS sequence"/>
</dbReference>
<protein>
    <recommendedName>
        <fullName evidence="3">CobQ/CobB/MinD/ParA nucleotide binding domain-containing protein</fullName>
    </recommendedName>
</protein>
<dbReference type="SUPFAM" id="SSF52540">
    <property type="entry name" value="P-loop containing nucleoside triphosphate hydrolases"/>
    <property type="match status" value="1"/>
</dbReference>
<sequence length="245" mass="27317">MSGSSAETANTELLRSHRWEHTVAVTGALGSGKTEFAMSLAKAFAAAGEHIHLADMDIINPYFCLRTMTKEMEDENISLVMPRKELTWGDFRCVNPNVRAKLSEKGSRLVLDIGGDAQGAFALKQFESEIADGGYELLFVINPYRTHTRTYKEVAAMRDELEKIGGLRISAVVANPHFMNDTEPSDCARGILTVSGFAEKLGLPLLFGIAHEKLAAEARRLLEERLPVWELKRRILLPWERQTSD</sequence>
<reference evidence="1 2" key="1">
    <citation type="submission" date="2022-06" db="EMBL/GenBank/DDBJ databases">
        <title>Isolation of gut microbiota from human fecal samples.</title>
        <authorList>
            <person name="Pamer E.G."/>
            <person name="Barat B."/>
            <person name="Waligurski E."/>
            <person name="Medina S."/>
            <person name="Paddock L."/>
            <person name="Mostad J."/>
        </authorList>
    </citation>
    <scope>NUCLEOTIDE SEQUENCE [LARGE SCALE GENOMIC DNA]</scope>
    <source>
        <strain evidence="1 2">DFI.9.90</strain>
    </source>
</reference>
<dbReference type="Gene3D" id="3.40.50.300">
    <property type="entry name" value="P-loop containing nucleotide triphosphate hydrolases"/>
    <property type="match status" value="1"/>
</dbReference>
<proteinExistence type="predicted"/>
<evidence type="ECO:0000313" key="1">
    <source>
        <dbReference type="EMBL" id="MCQ4815055.1"/>
    </source>
</evidence>
<accession>A0AAW5K2L7</accession>
<dbReference type="RefSeq" id="WP_008710454.1">
    <property type="nucleotide sequence ID" value="NZ_CABKQM010000006.1"/>
</dbReference>
<name>A0AAW5K2L7_9BACT</name>
<dbReference type="AlphaFoldDB" id="A0AAW5K2L7"/>
<evidence type="ECO:0000313" key="2">
    <source>
        <dbReference type="Proteomes" id="UP001205919"/>
    </source>
</evidence>
<keyword evidence="2" id="KW-1185">Reference proteome</keyword>
<dbReference type="EMBL" id="JANFYT010000026">
    <property type="protein sequence ID" value="MCQ4815055.1"/>
    <property type="molecule type" value="Genomic_DNA"/>
</dbReference>